<gene>
    <name evidence="2" type="ORF">Z517_09263</name>
</gene>
<sequence length="118" mass="12832">MATTATNAPPQIKTTQTSPAKDSPNTSHDTCTSPDDPEPADKTTDQQRDPSDSVSIPHFDDLTTDEAGFKSSLTIRVKKDASGKRRLVYSIHCSGIRKYVQRELDVLSPAPSSVRSTE</sequence>
<dbReference type="Proteomes" id="UP000053029">
    <property type="component" value="Unassembled WGS sequence"/>
</dbReference>
<dbReference type="HOGENOM" id="CLU_2073202_0_0_1"/>
<protein>
    <submittedName>
        <fullName evidence="2">Uncharacterized protein</fullName>
    </submittedName>
</protein>
<organism evidence="2 3">
    <name type="scientific">Fonsecaea pedrosoi CBS 271.37</name>
    <dbReference type="NCBI Taxonomy" id="1442368"/>
    <lineage>
        <taxon>Eukaryota</taxon>
        <taxon>Fungi</taxon>
        <taxon>Dikarya</taxon>
        <taxon>Ascomycota</taxon>
        <taxon>Pezizomycotina</taxon>
        <taxon>Eurotiomycetes</taxon>
        <taxon>Chaetothyriomycetidae</taxon>
        <taxon>Chaetothyriales</taxon>
        <taxon>Herpotrichiellaceae</taxon>
        <taxon>Fonsecaea</taxon>
    </lineage>
</organism>
<evidence type="ECO:0000256" key="1">
    <source>
        <dbReference type="SAM" id="MobiDB-lite"/>
    </source>
</evidence>
<name>A0A0D2GWS8_9EURO</name>
<feature type="region of interest" description="Disordered" evidence="1">
    <location>
        <begin position="1"/>
        <end position="67"/>
    </location>
</feature>
<dbReference type="RefSeq" id="XP_013280627.1">
    <property type="nucleotide sequence ID" value="XM_013425173.1"/>
</dbReference>
<feature type="compositionally biased region" description="Polar residues" evidence="1">
    <location>
        <begin position="1"/>
        <end position="33"/>
    </location>
</feature>
<evidence type="ECO:0000313" key="3">
    <source>
        <dbReference type="Proteomes" id="UP000053029"/>
    </source>
</evidence>
<evidence type="ECO:0000313" key="2">
    <source>
        <dbReference type="EMBL" id="KIW76819.1"/>
    </source>
</evidence>
<dbReference type="AlphaFoldDB" id="A0A0D2GWS8"/>
<reference evidence="2 3" key="1">
    <citation type="submission" date="2015-01" db="EMBL/GenBank/DDBJ databases">
        <title>The Genome Sequence of Fonsecaea pedrosoi CBS 271.37.</title>
        <authorList>
            <consortium name="The Broad Institute Genomics Platform"/>
            <person name="Cuomo C."/>
            <person name="de Hoog S."/>
            <person name="Gorbushina A."/>
            <person name="Stielow B."/>
            <person name="Teixiera M."/>
            <person name="Abouelleil A."/>
            <person name="Chapman S.B."/>
            <person name="Priest M."/>
            <person name="Young S.K."/>
            <person name="Wortman J."/>
            <person name="Nusbaum C."/>
            <person name="Birren B."/>
        </authorList>
    </citation>
    <scope>NUCLEOTIDE SEQUENCE [LARGE SCALE GENOMIC DNA]</scope>
    <source>
        <strain evidence="2 3">CBS 271.37</strain>
    </source>
</reference>
<accession>A0A0D2GWS8</accession>
<feature type="compositionally biased region" description="Basic and acidic residues" evidence="1">
    <location>
        <begin position="39"/>
        <end position="51"/>
    </location>
</feature>
<keyword evidence="3" id="KW-1185">Reference proteome</keyword>
<dbReference type="GeneID" id="25308753"/>
<proteinExistence type="predicted"/>
<dbReference type="EMBL" id="KN846974">
    <property type="protein sequence ID" value="KIW76819.1"/>
    <property type="molecule type" value="Genomic_DNA"/>
</dbReference>
<dbReference type="VEuPathDB" id="FungiDB:Z517_09263"/>